<evidence type="ECO:0000256" key="6">
    <source>
        <dbReference type="ARBA" id="ARBA00022692"/>
    </source>
</evidence>
<dbReference type="Proteomes" id="UP000284868">
    <property type="component" value="Unassembled WGS sequence"/>
</dbReference>
<keyword evidence="7 9" id="KW-1133">Transmembrane helix</keyword>
<evidence type="ECO:0000256" key="9">
    <source>
        <dbReference type="SAM" id="Phobius"/>
    </source>
</evidence>
<feature type="transmembrane region" description="Helical" evidence="9">
    <location>
        <begin position="87"/>
        <end position="108"/>
    </location>
</feature>
<evidence type="ECO:0000256" key="2">
    <source>
        <dbReference type="ARBA" id="ARBA00022448"/>
    </source>
</evidence>
<evidence type="ECO:0000313" key="11">
    <source>
        <dbReference type="Proteomes" id="UP000284868"/>
    </source>
</evidence>
<accession>A0A415P7J5</accession>
<comment type="subcellular location">
    <subcellularLocation>
        <location evidence="1">Cell membrane</location>
        <topology evidence="1">Multi-pass membrane protein</topology>
    </subcellularLocation>
</comment>
<dbReference type="Pfam" id="PF03609">
    <property type="entry name" value="EII-Sor"/>
    <property type="match status" value="1"/>
</dbReference>
<protein>
    <submittedName>
        <fullName evidence="10">PTS sugar transporter subunit IIC</fullName>
    </submittedName>
</protein>
<gene>
    <name evidence="10" type="ORF">DWZ83_07905</name>
</gene>
<organism evidence="10 11">
    <name type="scientific">Amedibacillus dolichus</name>
    <dbReference type="NCBI Taxonomy" id="31971"/>
    <lineage>
        <taxon>Bacteria</taxon>
        <taxon>Bacillati</taxon>
        <taxon>Bacillota</taxon>
        <taxon>Erysipelotrichia</taxon>
        <taxon>Erysipelotrichales</taxon>
        <taxon>Erysipelotrichaceae</taxon>
        <taxon>Amedibacillus</taxon>
    </lineage>
</organism>
<reference evidence="10 11" key="1">
    <citation type="submission" date="2018-08" db="EMBL/GenBank/DDBJ databases">
        <title>A genome reference for cultivated species of the human gut microbiota.</title>
        <authorList>
            <person name="Zou Y."/>
            <person name="Xue W."/>
            <person name="Luo G."/>
        </authorList>
    </citation>
    <scope>NUCLEOTIDE SEQUENCE [LARGE SCALE GENOMIC DNA]</scope>
    <source>
        <strain evidence="10 11">AF35-6BH</strain>
    </source>
</reference>
<evidence type="ECO:0000256" key="8">
    <source>
        <dbReference type="ARBA" id="ARBA00023136"/>
    </source>
</evidence>
<keyword evidence="4 10" id="KW-0762">Sugar transport</keyword>
<dbReference type="InterPro" id="IPR050303">
    <property type="entry name" value="GatZ_KbaZ_carbometab"/>
</dbReference>
<dbReference type="GO" id="GO:0009401">
    <property type="term" value="P:phosphoenolpyruvate-dependent sugar phosphotransferase system"/>
    <property type="evidence" value="ECO:0007669"/>
    <property type="project" value="UniProtKB-KW"/>
</dbReference>
<evidence type="ECO:0000256" key="4">
    <source>
        <dbReference type="ARBA" id="ARBA00022597"/>
    </source>
</evidence>
<dbReference type="OrthoDB" id="1649937at2"/>
<keyword evidence="2" id="KW-0813">Transport</keyword>
<feature type="transmembrane region" description="Helical" evidence="9">
    <location>
        <begin position="176"/>
        <end position="201"/>
    </location>
</feature>
<name>A0A415P7J5_9FIRM</name>
<keyword evidence="5" id="KW-0598">Phosphotransferase system</keyword>
<evidence type="ECO:0000313" key="10">
    <source>
        <dbReference type="EMBL" id="RHM08673.1"/>
    </source>
</evidence>
<evidence type="ECO:0000256" key="1">
    <source>
        <dbReference type="ARBA" id="ARBA00004651"/>
    </source>
</evidence>
<dbReference type="PANTHER" id="PTHR32502:SF8">
    <property type="entry name" value="N-ACETYLGALACTOSAMINE PERMEASE IIC COMPONENT 1"/>
    <property type="match status" value="1"/>
</dbReference>
<keyword evidence="3" id="KW-1003">Cell membrane</keyword>
<proteinExistence type="predicted"/>
<evidence type="ECO:0000256" key="7">
    <source>
        <dbReference type="ARBA" id="ARBA00022989"/>
    </source>
</evidence>
<feature type="transmembrane region" description="Helical" evidence="9">
    <location>
        <begin position="26"/>
        <end position="42"/>
    </location>
</feature>
<feature type="transmembrane region" description="Helical" evidence="9">
    <location>
        <begin position="49"/>
        <end position="67"/>
    </location>
</feature>
<dbReference type="AlphaFoldDB" id="A0A415P7J5"/>
<dbReference type="InterPro" id="IPR004700">
    <property type="entry name" value="PTS_IIC_man"/>
</dbReference>
<comment type="caution">
    <text evidence="10">The sequence shown here is derived from an EMBL/GenBank/DDBJ whole genome shotgun (WGS) entry which is preliminary data.</text>
</comment>
<feature type="transmembrane region" description="Helical" evidence="9">
    <location>
        <begin position="208"/>
        <end position="239"/>
    </location>
</feature>
<evidence type="ECO:0000256" key="3">
    <source>
        <dbReference type="ARBA" id="ARBA00022475"/>
    </source>
</evidence>
<keyword evidence="6 9" id="KW-0812">Transmembrane</keyword>
<dbReference type="PANTHER" id="PTHR32502">
    <property type="entry name" value="N-ACETYLGALACTOSAMINE PERMEASE II COMPONENT-RELATED"/>
    <property type="match status" value="1"/>
</dbReference>
<evidence type="ECO:0000256" key="5">
    <source>
        <dbReference type="ARBA" id="ARBA00022683"/>
    </source>
</evidence>
<keyword evidence="11" id="KW-1185">Reference proteome</keyword>
<dbReference type="PROSITE" id="PS51106">
    <property type="entry name" value="PTS_EIIC_TYPE_4"/>
    <property type="match status" value="1"/>
</dbReference>
<dbReference type="GO" id="GO:0005886">
    <property type="term" value="C:plasma membrane"/>
    <property type="evidence" value="ECO:0007669"/>
    <property type="project" value="UniProtKB-SubCell"/>
</dbReference>
<sequence length="250" mass="26553">MDFVLACLCGVLYFLAKSKIGYTLTTAIGSGLFIGFILGLYFNDLKNGLIIGASIQLIYLGVIHTGGNEPSDGELAAVVAIPIALKTGLDAQAAVALAVPFGVLGIFLDQIRRTSNSIWVRKADKYAEEGNEKGIFHCAFTYPAITAFLLRFIPVFGITLFGADAVEILLQVLPEWVITGFSVAGGILPALGFAIIIITIGKTKLLPYFFIGFFAVAYLGINTMAAAVFGACIALLVIFNANNKVESGKE</sequence>
<dbReference type="EMBL" id="QRPK01000045">
    <property type="protein sequence ID" value="RHM08673.1"/>
    <property type="molecule type" value="Genomic_DNA"/>
</dbReference>
<keyword evidence="8 9" id="KW-0472">Membrane</keyword>
<feature type="transmembrane region" description="Helical" evidence="9">
    <location>
        <begin position="148"/>
        <end position="170"/>
    </location>
</feature>
<dbReference type="RefSeq" id="WP_118365749.1">
    <property type="nucleotide sequence ID" value="NZ_QRPK01000045.1"/>
</dbReference>